<evidence type="ECO:0000313" key="2">
    <source>
        <dbReference type="Proteomes" id="UP001183246"/>
    </source>
</evidence>
<comment type="caution">
    <text evidence="1">The sequence shown here is derived from an EMBL/GenBank/DDBJ whole genome shotgun (WGS) entry which is preliminary data.</text>
</comment>
<sequence>MTGTWPAGYPLPRRVVRRRGATWCAALAGAVALLGGDAGRAAQVPSSGWMV</sequence>
<accession>A0ABU2MRM3</accession>
<organism evidence="1 2">
    <name type="scientific">Streptomyces litchfieldiae</name>
    <dbReference type="NCBI Taxonomy" id="3075543"/>
    <lineage>
        <taxon>Bacteria</taxon>
        <taxon>Bacillati</taxon>
        <taxon>Actinomycetota</taxon>
        <taxon>Actinomycetes</taxon>
        <taxon>Kitasatosporales</taxon>
        <taxon>Streptomycetaceae</taxon>
        <taxon>Streptomyces</taxon>
    </lineage>
</organism>
<evidence type="ECO:0000313" key="1">
    <source>
        <dbReference type="EMBL" id="MDT0344246.1"/>
    </source>
</evidence>
<dbReference type="Proteomes" id="UP001183246">
    <property type="component" value="Unassembled WGS sequence"/>
</dbReference>
<name>A0ABU2MRM3_9ACTN</name>
<proteinExistence type="predicted"/>
<gene>
    <name evidence="1" type="ORF">RM590_16705</name>
</gene>
<reference evidence="2" key="1">
    <citation type="submission" date="2023-07" db="EMBL/GenBank/DDBJ databases">
        <title>30 novel species of actinomycetes from the DSMZ collection.</title>
        <authorList>
            <person name="Nouioui I."/>
        </authorList>
    </citation>
    <scope>NUCLEOTIDE SEQUENCE [LARGE SCALE GENOMIC DNA]</scope>
    <source>
        <strain evidence="2">DSM 44938</strain>
    </source>
</reference>
<protein>
    <submittedName>
        <fullName evidence="1">Uncharacterized protein</fullName>
    </submittedName>
</protein>
<dbReference type="EMBL" id="JAVREL010000009">
    <property type="protein sequence ID" value="MDT0344246.1"/>
    <property type="molecule type" value="Genomic_DNA"/>
</dbReference>
<keyword evidence="2" id="KW-1185">Reference proteome</keyword>